<dbReference type="AlphaFoldDB" id="A0A914C0Y5"/>
<dbReference type="Proteomes" id="UP000887540">
    <property type="component" value="Unplaced"/>
</dbReference>
<name>A0A914C0Y5_9BILA</name>
<evidence type="ECO:0000313" key="2">
    <source>
        <dbReference type="WBParaSite" id="ACRNAN_Path_1468.g5745.t1"/>
    </source>
</evidence>
<organism evidence="1 2">
    <name type="scientific">Acrobeloides nanus</name>
    <dbReference type="NCBI Taxonomy" id="290746"/>
    <lineage>
        <taxon>Eukaryota</taxon>
        <taxon>Metazoa</taxon>
        <taxon>Ecdysozoa</taxon>
        <taxon>Nematoda</taxon>
        <taxon>Chromadorea</taxon>
        <taxon>Rhabditida</taxon>
        <taxon>Tylenchina</taxon>
        <taxon>Cephalobomorpha</taxon>
        <taxon>Cephaloboidea</taxon>
        <taxon>Cephalobidae</taxon>
        <taxon>Acrobeloides</taxon>
    </lineage>
</organism>
<protein>
    <submittedName>
        <fullName evidence="2">CUB-like domain-containing protein</fullName>
    </submittedName>
</protein>
<proteinExistence type="predicted"/>
<dbReference type="WBParaSite" id="ACRNAN_Path_1468.g5745.t1">
    <property type="protein sequence ID" value="ACRNAN_Path_1468.g5745.t1"/>
    <property type="gene ID" value="ACRNAN_Path_1468.g5745"/>
</dbReference>
<accession>A0A914C0Y5</accession>
<sequence length="471" mass="53751">MLLNVVLSAIECSYNAPISLTLTTFHLTPTNSTNYGPNLSCNWTIITNVNANLNLRMKLGIPIDSNHYMDLKMDNCNGGSVLWLYYTSQYSQLYFQEEKICIYFISYANATGNLNWYIDFEIIDEVQYKYPTNFSEPIITFPPNNLTQIMNYSSMIFHSDHGTLQLFFNAFFQNANYNGTFYIYDYDGLRNLEYITSPGFYNNIVPIKATNRTITILFVGKSFDPREGTLEIVARIVEDHSANCATTNNLQFVTSNNDNTMSAFSNGNCIYSFYVSYFDAMEVTKLNYTGNNFVTMVKGYSSVSGQKLLEFGQPDSLLCKGFVLLQGLYSFLIPNGTTLEVVYEDNNVNTYFFNDQIIGIILASTAQLLHLPYTRTIVCMDCEAIYKMTIVYANIKNFMEISFDSNTSKNFTNTNISYMQVQGQGPYFSINYQDQDIVPSDDYGIFIQYSAQQYKNTSTTISRPQTTSIMR</sequence>
<reference evidence="2" key="1">
    <citation type="submission" date="2022-11" db="UniProtKB">
        <authorList>
            <consortium name="WormBaseParasite"/>
        </authorList>
    </citation>
    <scope>IDENTIFICATION</scope>
</reference>
<keyword evidence="1" id="KW-1185">Reference proteome</keyword>
<evidence type="ECO:0000313" key="1">
    <source>
        <dbReference type="Proteomes" id="UP000887540"/>
    </source>
</evidence>